<keyword evidence="6" id="KW-1185">Reference proteome</keyword>
<feature type="compositionally biased region" description="Polar residues" evidence="3">
    <location>
        <begin position="880"/>
        <end position="894"/>
    </location>
</feature>
<feature type="compositionally biased region" description="Basic and acidic residues" evidence="3">
    <location>
        <begin position="116"/>
        <end position="130"/>
    </location>
</feature>
<dbReference type="AlphaFoldDB" id="A0AAD6UXV0"/>
<dbReference type="Pfam" id="PF13907">
    <property type="entry name" value="CHD1-like_C"/>
    <property type="match status" value="1"/>
</dbReference>
<feature type="region of interest" description="Disordered" evidence="3">
    <location>
        <begin position="858"/>
        <end position="915"/>
    </location>
</feature>
<feature type="compositionally biased region" description="Polar residues" evidence="3">
    <location>
        <begin position="546"/>
        <end position="560"/>
    </location>
</feature>
<feature type="domain" description="Chromodomain-helicase-DNA-binding protein 1-like C-terminal" evidence="4">
    <location>
        <begin position="315"/>
        <end position="418"/>
    </location>
</feature>
<feature type="region of interest" description="Disordered" evidence="3">
    <location>
        <begin position="458"/>
        <end position="478"/>
    </location>
</feature>
<feature type="region of interest" description="Disordered" evidence="3">
    <location>
        <begin position="424"/>
        <end position="445"/>
    </location>
</feature>
<feature type="compositionally biased region" description="Basic and acidic residues" evidence="3">
    <location>
        <begin position="589"/>
        <end position="601"/>
    </location>
</feature>
<feature type="region of interest" description="Disordered" evidence="3">
    <location>
        <begin position="534"/>
        <end position="561"/>
    </location>
</feature>
<protein>
    <recommendedName>
        <fullName evidence="4">Chromodomain-helicase-DNA-binding protein 1-like C-terminal domain-containing protein</fullName>
    </recommendedName>
</protein>
<feature type="region of interest" description="Disordered" evidence="3">
    <location>
        <begin position="206"/>
        <end position="340"/>
    </location>
</feature>
<evidence type="ECO:0000256" key="2">
    <source>
        <dbReference type="ARBA" id="ARBA00023242"/>
    </source>
</evidence>
<gene>
    <name evidence="5" type="ORF">GGX14DRAFT_671569</name>
</gene>
<dbReference type="InterPro" id="IPR025260">
    <property type="entry name" value="CHD1-like_C"/>
</dbReference>
<evidence type="ECO:0000313" key="6">
    <source>
        <dbReference type="Proteomes" id="UP001219525"/>
    </source>
</evidence>
<accession>A0AAD6UXV0</accession>
<proteinExistence type="predicted"/>
<evidence type="ECO:0000256" key="1">
    <source>
        <dbReference type="ARBA" id="ARBA00004123"/>
    </source>
</evidence>
<dbReference type="EMBL" id="JARJCW010000080">
    <property type="protein sequence ID" value="KAJ7197009.1"/>
    <property type="molecule type" value="Genomic_DNA"/>
</dbReference>
<name>A0AAD6UXV0_9AGAR</name>
<evidence type="ECO:0000256" key="3">
    <source>
        <dbReference type="SAM" id="MobiDB-lite"/>
    </source>
</evidence>
<evidence type="ECO:0000313" key="5">
    <source>
        <dbReference type="EMBL" id="KAJ7197009.1"/>
    </source>
</evidence>
<evidence type="ECO:0000259" key="4">
    <source>
        <dbReference type="SMART" id="SM01176"/>
    </source>
</evidence>
<comment type="caution">
    <text evidence="5">The sequence shown here is derived from an EMBL/GenBank/DDBJ whole genome shotgun (WGS) entry which is preliminary data.</text>
</comment>
<sequence length="1073" mass="113954">MSSAPVTCIARTFTHPEQGPVQYNEYRGVRAPLADLGAPGDMYLDTKAPALYARCAAGWTAWPGPQRRSAPLAHPTYPDLFLWASTARLRVLWMPRDKMKKLLGSAAEALKQIMASEERRDSRGVKRRAGESVAGTGDGKKSKVLEASAIEAGASRAETGVSRPEPVNGKPNPVPPSAEPVTAEIILPAKPIKSLSPAVGAKVIAPPAAHNDPPKPATPLKVISTPVQPNARAANPGFNPWLSTPVQPKARAANPGSNPWRAKPPKPATPLKAISTPVQPKAQAANPGSNSWLRAKPPTLSAPPSAKRPAPEELEDNDSRKRQRTEKTSLIDKESVKRAMDSVKRELRQLRGNTTPSDSTEVLSRPLLVVGRHIEKTIIEKEASGGNREQWKQKLWNYASQYWPSWATGNIQNAFEKIVAKTGSAETSSDRGKGKALHQVSGSASTTKLLSHLTAKVKSKTALSEPSPDASGLDTPRAASTSLALLSPSPEIEMTLPAPPVNGAVTKAPARATSLLERPGVPSPVIVDLRTLVGRPKAKTPKPRPQAQTQVSSAHASLNAQRPWRALPARPSSNGAATVQKTGISGFFGKDKDKQPVRPTEHPNSSTQNGIHSPTIGQAIAAKKAAKKSLGTLLGWIPPVADPHSTAQGDDPPLSLSEMPKQVEDANKDTGGLSKLDRGNAGHTMQIKQELASDIAAAQLRTTSTGLDKEIIDLTLDDSEDEDEEKPDKESLGALPVVDPHLTAQGDDPPLSLSEMPKQVEDANKDTGGLGSKLDRGNAGHIMQIKHEPASDIAVEFAAQLPNTTSTDLDKEIIDLTLDDAEDEDSGTGALPASLTSSMLIPGGVATVVKTRTMDTDVGQMEQEQEQGFAPAKPAKAQRSDTSGSLTRKVNNLTLDDCGDDESVPAGDPSPMVADASENDTCLAAASSAKQRTLAQSSTVKERNVTEPCPPSPSATPTPSVDGDAGLVDPDECKNMLPNVQDVACDAPGSMSVCVRRLNKAQLDLLFPVCAPETTMFCTACMGLGAVYECSSQTPPAELSTHVEERHLHLFDTIFDQTKGMSPEQVYAWIAKW</sequence>
<dbReference type="GO" id="GO:0005634">
    <property type="term" value="C:nucleus"/>
    <property type="evidence" value="ECO:0007669"/>
    <property type="project" value="UniProtKB-SubCell"/>
</dbReference>
<dbReference type="SMART" id="SM01176">
    <property type="entry name" value="DUF4208"/>
    <property type="match status" value="1"/>
</dbReference>
<keyword evidence="2" id="KW-0539">Nucleus</keyword>
<feature type="compositionally biased region" description="Polar residues" evidence="3">
    <location>
        <begin position="602"/>
        <end position="613"/>
    </location>
</feature>
<feature type="compositionally biased region" description="Acidic residues" evidence="3">
    <location>
        <begin position="716"/>
        <end position="725"/>
    </location>
</feature>
<feature type="region of interest" description="Disordered" evidence="3">
    <location>
        <begin position="716"/>
        <end position="777"/>
    </location>
</feature>
<feature type="region of interest" description="Disordered" evidence="3">
    <location>
        <begin position="114"/>
        <end position="177"/>
    </location>
</feature>
<reference evidence="5" key="1">
    <citation type="submission" date="2023-03" db="EMBL/GenBank/DDBJ databases">
        <title>Massive genome expansion in bonnet fungi (Mycena s.s.) driven by repeated elements and novel gene families across ecological guilds.</title>
        <authorList>
            <consortium name="Lawrence Berkeley National Laboratory"/>
            <person name="Harder C.B."/>
            <person name="Miyauchi S."/>
            <person name="Viragh M."/>
            <person name="Kuo A."/>
            <person name="Thoen E."/>
            <person name="Andreopoulos B."/>
            <person name="Lu D."/>
            <person name="Skrede I."/>
            <person name="Drula E."/>
            <person name="Henrissat B."/>
            <person name="Morin E."/>
            <person name="Kohler A."/>
            <person name="Barry K."/>
            <person name="LaButti K."/>
            <person name="Morin E."/>
            <person name="Salamov A."/>
            <person name="Lipzen A."/>
            <person name="Mereny Z."/>
            <person name="Hegedus B."/>
            <person name="Baldrian P."/>
            <person name="Stursova M."/>
            <person name="Weitz H."/>
            <person name="Taylor A."/>
            <person name="Grigoriev I.V."/>
            <person name="Nagy L.G."/>
            <person name="Martin F."/>
            <person name="Kauserud H."/>
        </authorList>
    </citation>
    <scope>NUCLEOTIDE SEQUENCE</scope>
    <source>
        <strain evidence="5">9144</strain>
    </source>
</reference>
<feature type="compositionally biased region" description="Basic and acidic residues" evidence="3">
    <location>
        <begin position="317"/>
        <end position="340"/>
    </location>
</feature>
<comment type="subcellular location">
    <subcellularLocation>
        <location evidence="1">Nucleus</location>
    </subcellularLocation>
</comment>
<organism evidence="5 6">
    <name type="scientific">Mycena pura</name>
    <dbReference type="NCBI Taxonomy" id="153505"/>
    <lineage>
        <taxon>Eukaryota</taxon>
        <taxon>Fungi</taxon>
        <taxon>Dikarya</taxon>
        <taxon>Basidiomycota</taxon>
        <taxon>Agaricomycotina</taxon>
        <taxon>Agaricomycetes</taxon>
        <taxon>Agaricomycetidae</taxon>
        <taxon>Agaricales</taxon>
        <taxon>Marasmiineae</taxon>
        <taxon>Mycenaceae</taxon>
        <taxon>Mycena</taxon>
    </lineage>
</organism>
<feature type="region of interest" description="Disordered" evidence="3">
    <location>
        <begin position="933"/>
        <end position="967"/>
    </location>
</feature>
<dbReference type="Proteomes" id="UP001219525">
    <property type="component" value="Unassembled WGS sequence"/>
</dbReference>
<feature type="region of interest" description="Disordered" evidence="3">
    <location>
        <begin position="585"/>
        <end position="613"/>
    </location>
</feature>